<dbReference type="GO" id="GO:0004180">
    <property type="term" value="F:carboxypeptidase activity"/>
    <property type="evidence" value="ECO:0007669"/>
    <property type="project" value="UniProtKB-KW"/>
</dbReference>
<evidence type="ECO:0000256" key="11">
    <source>
        <dbReference type="ARBA" id="ARBA00023316"/>
    </source>
</evidence>
<accession>A0ABS7KBZ6</accession>
<dbReference type="PANTHER" id="PTHR21581:SF11">
    <property type="entry name" value="D-ALANYL-D-ALANINE CARBOXYPEPTIDASE DACA"/>
    <property type="match status" value="1"/>
</dbReference>
<feature type="chain" id="PRO_5047134149" description="serine-type D-Ala-D-Ala carboxypeptidase" evidence="14">
    <location>
        <begin position="32"/>
        <end position="442"/>
    </location>
</feature>
<evidence type="ECO:0000256" key="13">
    <source>
        <dbReference type="RuleBase" id="RU004016"/>
    </source>
</evidence>
<proteinExistence type="inferred from homology"/>
<dbReference type="PRINTS" id="PR00725">
    <property type="entry name" value="DADACBPTASE1"/>
</dbReference>
<dbReference type="Proteomes" id="UP000769780">
    <property type="component" value="Unassembled WGS sequence"/>
</dbReference>
<evidence type="ECO:0000256" key="10">
    <source>
        <dbReference type="ARBA" id="ARBA00022984"/>
    </source>
</evidence>
<feature type="signal peptide" evidence="14">
    <location>
        <begin position="1"/>
        <end position="31"/>
    </location>
</feature>
<dbReference type="EC" id="3.4.16.4" evidence="4"/>
<comment type="catalytic activity">
    <reaction evidence="12">
        <text>Preferential cleavage: (Ac)2-L-Lys-D-Ala-|-D-Ala. Also transpeptidation of peptidyl-alanyl moieties that are N-acyl substituents of D-alanine.</text>
        <dbReference type="EC" id="3.4.16.4"/>
    </reaction>
</comment>
<dbReference type="EMBL" id="JACWFH010000048">
    <property type="protein sequence ID" value="MBY0099745.1"/>
    <property type="molecule type" value="Genomic_DNA"/>
</dbReference>
<evidence type="ECO:0000313" key="16">
    <source>
        <dbReference type="EMBL" id="MBY0099745.1"/>
    </source>
</evidence>
<dbReference type="Gene3D" id="3.40.710.10">
    <property type="entry name" value="DD-peptidase/beta-lactamase superfamily"/>
    <property type="match status" value="1"/>
</dbReference>
<feature type="domain" description="Peptidase S11 D-Ala-D-Ala carboxypeptidase A C-terminal" evidence="15">
    <location>
        <begin position="301"/>
        <end position="412"/>
    </location>
</feature>
<evidence type="ECO:0000256" key="9">
    <source>
        <dbReference type="ARBA" id="ARBA00022960"/>
    </source>
</evidence>
<keyword evidence="11" id="KW-0961">Cell wall biogenesis/degradation</keyword>
<dbReference type="InterPro" id="IPR015956">
    <property type="entry name" value="Peniciliin-bd_prot_C_sf"/>
</dbReference>
<dbReference type="Pfam" id="PF00768">
    <property type="entry name" value="Peptidase_S11"/>
    <property type="match status" value="1"/>
</dbReference>
<keyword evidence="5 16" id="KW-0121">Carboxypeptidase</keyword>
<evidence type="ECO:0000256" key="5">
    <source>
        <dbReference type="ARBA" id="ARBA00022645"/>
    </source>
</evidence>
<dbReference type="PANTHER" id="PTHR21581">
    <property type="entry name" value="D-ALANYL-D-ALANINE CARBOXYPEPTIDASE"/>
    <property type="match status" value="1"/>
</dbReference>
<comment type="function">
    <text evidence="1">Removes C-terminal D-alanyl residues from sugar-peptide cell wall precursors.</text>
</comment>
<evidence type="ECO:0000313" key="17">
    <source>
        <dbReference type="Proteomes" id="UP000769780"/>
    </source>
</evidence>
<protein>
    <recommendedName>
        <fullName evidence="4">serine-type D-Ala-D-Ala carboxypeptidase</fullName>
        <ecNumber evidence="4">3.4.16.4</ecNumber>
    </recommendedName>
</protein>
<evidence type="ECO:0000256" key="7">
    <source>
        <dbReference type="ARBA" id="ARBA00022729"/>
    </source>
</evidence>
<dbReference type="RefSeq" id="WP_221876078.1">
    <property type="nucleotide sequence ID" value="NZ_JACWFH010000048.1"/>
</dbReference>
<keyword evidence="10" id="KW-0573">Peptidoglycan synthesis</keyword>
<keyword evidence="7 14" id="KW-0732">Signal</keyword>
<dbReference type="Pfam" id="PF07943">
    <property type="entry name" value="PBP5_C"/>
    <property type="match status" value="1"/>
</dbReference>
<dbReference type="SUPFAM" id="SSF69189">
    <property type="entry name" value="Penicillin-binding protein associated domain"/>
    <property type="match status" value="1"/>
</dbReference>
<sequence length="442" mass="48270">MNRYKQFSIFVAVFILCFTTLLSGFAGNAKAAEDPLGLSAEAAILLDGDTGKVLYEKNADVVLGVASMSKMMTEYLVLEAIHDGKITWDQPVKINEFIHRLSAAPGLSNVGLTQGEDYTVKELYQAMAIHSGNAATVALAELIGGTEKNFVELMNSKAAELKLEDYKFVNSSGLNNSSLLGNHPAGAPDEENVMSARATARLAYRLLTDYPEVLETASQPRLPFKDGKTYDNFNFMLPTLVHEYDGIDGLKTGSTDFAGYGFTATAKRGDQRYISVVMKTDTMDTRFAETAKIMNYAFSNFGKEKLFDANYQIKGQETIPVTKGKEDQVKVQTANELVLTIKNGEKDEYVPTLVLNKDLLNEDGELTAPIEKGQQVGYMTVEPKSGEEVSFLTSEGQKSVQVPVVAAEDVEKANWFVLSMRGIGGFFGDLFSSVVSAVKGLF</sequence>
<keyword evidence="6" id="KW-0645">Protease</keyword>
<evidence type="ECO:0000256" key="12">
    <source>
        <dbReference type="ARBA" id="ARBA00034000"/>
    </source>
</evidence>
<keyword evidence="8" id="KW-0378">Hydrolase</keyword>
<dbReference type="InterPro" id="IPR012907">
    <property type="entry name" value="Peptidase_S11_C"/>
</dbReference>
<dbReference type="InterPro" id="IPR001967">
    <property type="entry name" value="Peptidase_S11_N"/>
</dbReference>
<gene>
    <name evidence="16" type="ORF">H0185_23825</name>
</gene>
<comment type="caution">
    <text evidence="16">The sequence shown here is derived from an EMBL/GenBank/DDBJ whole genome shotgun (WGS) entry which is preliminary data.</text>
</comment>
<reference evidence="16 17" key="1">
    <citation type="submission" date="2020-07" db="EMBL/GenBank/DDBJ databases">
        <title>Fungal Genomes of the International Space Station.</title>
        <authorList>
            <person name="Seuylemezian A."/>
            <person name="Singh N.K."/>
            <person name="Wood J."/>
            <person name="Venkateswaran K."/>
        </authorList>
    </citation>
    <scope>NUCLEOTIDE SEQUENCE [LARGE SCALE GENOMIC DNA]</scope>
    <source>
        <strain evidence="16 17">PL-B2</strain>
    </source>
</reference>
<dbReference type="Gene3D" id="2.60.410.10">
    <property type="entry name" value="D-Ala-D-Ala carboxypeptidase, C-terminal domain"/>
    <property type="match status" value="1"/>
</dbReference>
<keyword evidence="17" id="KW-1185">Reference proteome</keyword>
<dbReference type="InterPro" id="IPR018044">
    <property type="entry name" value="Peptidase_S11"/>
</dbReference>
<evidence type="ECO:0000256" key="8">
    <source>
        <dbReference type="ARBA" id="ARBA00022801"/>
    </source>
</evidence>
<dbReference type="InterPro" id="IPR037167">
    <property type="entry name" value="Peptidase_S11_C_sf"/>
</dbReference>
<comment type="pathway">
    <text evidence="2">Cell wall biogenesis; peptidoglycan biosynthesis.</text>
</comment>
<evidence type="ECO:0000256" key="3">
    <source>
        <dbReference type="ARBA" id="ARBA00007164"/>
    </source>
</evidence>
<evidence type="ECO:0000256" key="1">
    <source>
        <dbReference type="ARBA" id="ARBA00003217"/>
    </source>
</evidence>
<organism evidence="16 17">
    <name type="scientific">Mesobacillus maritimus</name>
    <dbReference type="NCBI Taxonomy" id="1643336"/>
    <lineage>
        <taxon>Bacteria</taxon>
        <taxon>Bacillati</taxon>
        <taxon>Bacillota</taxon>
        <taxon>Bacilli</taxon>
        <taxon>Bacillales</taxon>
        <taxon>Bacillaceae</taxon>
        <taxon>Mesobacillus</taxon>
    </lineage>
</organism>
<evidence type="ECO:0000256" key="4">
    <source>
        <dbReference type="ARBA" id="ARBA00012448"/>
    </source>
</evidence>
<name>A0ABS7KBZ6_9BACI</name>
<comment type="similarity">
    <text evidence="3 13">Belongs to the peptidase S11 family.</text>
</comment>
<keyword evidence="9" id="KW-0133">Cell shape</keyword>
<dbReference type="InterPro" id="IPR012338">
    <property type="entry name" value="Beta-lactam/transpept-like"/>
</dbReference>
<evidence type="ECO:0000256" key="2">
    <source>
        <dbReference type="ARBA" id="ARBA00004752"/>
    </source>
</evidence>
<dbReference type="SMART" id="SM00936">
    <property type="entry name" value="PBP5_C"/>
    <property type="match status" value="1"/>
</dbReference>
<evidence type="ECO:0000256" key="6">
    <source>
        <dbReference type="ARBA" id="ARBA00022670"/>
    </source>
</evidence>
<evidence type="ECO:0000256" key="14">
    <source>
        <dbReference type="SAM" id="SignalP"/>
    </source>
</evidence>
<dbReference type="SUPFAM" id="SSF56601">
    <property type="entry name" value="beta-lactamase/transpeptidase-like"/>
    <property type="match status" value="1"/>
</dbReference>
<evidence type="ECO:0000259" key="15">
    <source>
        <dbReference type="SMART" id="SM00936"/>
    </source>
</evidence>